<evidence type="ECO:0000313" key="1">
    <source>
        <dbReference type="EMBL" id="MBA0559053.1"/>
    </source>
</evidence>
<accession>A0A7J8M336</accession>
<proteinExistence type="predicted"/>
<keyword evidence="2" id="KW-1185">Reference proteome</keyword>
<sequence>MEQWKIQYIPREENLIADS</sequence>
<dbReference type="AlphaFoldDB" id="A0A7J8M336"/>
<gene>
    <name evidence="1" type="ORF">Golob_016034</name>
</gene>
<protein>
    <submittedName>
        <fullName evidence="1">Uncharacterized protein</fullName>
    </submittedName>
</protein>
<reference evidence="1 2" key="1">
    <citation type="journal article" date="2019" name="Genome Biol. Evol.">
        <title>Insights into the evolution of the New World diploid cottons (Gossypium, subgenus Houzingenia) based on genome sequencing.</title>
        <authorList>
            <person name="Grover C.E."/>
            <person name="Arick M.A. 2nd"/>
            <person name="Thrash A."/>
            <person name="Conover J.L."/>
            <person name="Sanders W.S."/>
            <person name="Peterson D.G."/>
            <person name="Frelichowski J.E."/>
            <person name="Scheffler J.A."/>
            <person name="Scheffler B.E."/>
            <person name="Wendel J.F."/>
        </authorList>
    </citation>
    <scope>NUCLEOTIDE SEQUENCE [LARGE SCALE GENOMIC DNA]</scope>
    <source>
        <strain evidence="1">157</strain>
        <tissue evidence="1">Leaf</tissue>
    </source>
</reference>
<dbReference type="Proteomes" id="UP000593572">
    <property type="component" value="Unassembled WGS sequence"/>
</dbReference>
<name>A0A7J8M336_9ROSI</name>
<organism evidence="1 2">
    <name type="scientific">Gossypium lobatum</name>
    <dbReference type="NCBI Taxonomy" id="34289"/>
    <lineage>
        <taxon>Eukaryota</taxon>
        <taxon>Viridiplantae</taxon>
        <taxon>Streptophyta</taxon>
        <taxon>Embryophyta</taxon>
        <taxon>Tracheophyta</taxon>
        <taxon>Spermatophyta</taxon>
        <taxon>Magnoliopsida</taxon>
        <taxon>eudicotyledons</taxon>
        <taxon>Gunneridae</taxon>
        <taxon>Pentapetalae</taxon>
        <taxon>rosids</taxon>
        <taxon>malvids</taxon>
        <taxon>Malvales</taxon>
        <taxon>Malvaceae</taxon>
        <taxon>Malvoideae</taxon>
        <taxon>Gossypium</taxon>
    </lineage>
</organism>
<comment type="caution">
    <text evidence="1">The sequence shown here is derived from an EMBL/GenBank/DDBJ whole genome shotgun (WGS) entry which is preliminary data.</text>
</comment>
<evidence type="ECO:0000313" key="2">
    <source>
        <dbReference type="Proteomes" id="UP000593572"/>
    </source>
</evidence>
<dbReference type="EMBL" id="JABEZX010000006">
    <property type="protein sequence ID" value="MBA0559053.1"/>
    <property type="molecule type" value="Genomic_DNA"/>
</dbReference>